<dbReference type="PANTHER" id="PTHR14647">
    <property type="entry name" value="GALACTOSE-3-O-SULFOTRANSFERASE"/>
    <property type="match status" value="1"/>
</dbReference>
<keyword evidence="9" id="KW-0325">Glycoprotein</keyword>
<reference evidence="11" key="1">
    <citation type="submission" date="2025-08" db="UniProtKB">
        <authorList>
            <consortium name="RefSeq"/>
        </authorList>
    </citation>
    <scope>IDENTIFICATION</scope>
    <source>
        <tissue evidence="11">Testes</tissue>
    </source>
</reference>
<dbReference type="Gene3D" id="3.40.50.300">
    <property type="entry name" value="P-loop containing nucleotide triphosphate hydrolases"/>
    <property type="match status" value="1"/>
</dbReference>
<evidence type="ECO:0000256" key="5">
    <source>
        <dbReference type="ARBA" id="ARBA00022968"/>
    </source>
</evidence>
<evidence type="ECO:0000256" key="8">
    <source>
        <dbReference type="ARBA" id="ARBA00023136"/>
    </source>
</evidence>
<evidence type="ECO:0000256" key="4">
    <source>
        <dbReference type="ARBA" id="ARBA00022692"/>
    </source>
</evidence>
<evidence type="ECO:0000256" key="3">
    <source>
        <dbReference type="ARBA" id="ARBA00022679"/>
    </source>
</evidence>
<evidence type="ECO:0000313" key="10">
    <source>
        <dbReference type="Proteomes" id="UP000694865"/>
    </source>
</evidence>
<sequence length="373" mass="43450">MSSSDYGSVELNTRRKSFGVSLQTHEWQNERTKDSYPRDLSTNIEILNSSEDFGSKGSYKLCEPVKNFVFVKTTKTASTTVGATLYRYGLKHNLVAALPVPPTGVDLHIEGNKVDVTTYPCTEVFPGYNYISSHLRMYNRESLETVIPNATYITILRSPYTQFRSSFYFYAADRTLNLEKWRNPFEKFVKNLTKYRKPLPLSHQSRNGQLFRLGYDCDLVCDIPIDQIIQKLDKEIDLVMITEYLDESFVLLKQLMCWSTKDIVYYSLAQRPRGHTPITKGMEAIISKWNRLDLILYNYFNRTLWRKIEKYDGDFKEDLRLFRAKQIQIANECAFNSTNDACKLSQLNVGQLKKLVAKLQYNKFCSKQKQIYI</sequence>
<dbReference type="Pfam" id="PF06990">
    <property type="entry name" value="Gal-3-0_sulfotr"/>
    <property type="match status" value="1"/>
</dbReference>
<keyword evidence="7" id="KW-0333">Golgi apparatus</keyword>
<evidence type="ECO:0000256" key="9">
    <source>
        <dbReference type="ARBA" id="ARBA00023180"/>
    </source>
</evidence>
<name>A0ABM0LXK9_SACKO</name>
<evidence type="ECO:0000256" key="1">
    <source>
        <dbReference type="ARBA" id="ARBA00004323"/>
    </source>
</evidence>
<evidence type="ECO:0000256" key="7">
    <source>
        <dbReference type="ARBA" id="ARBA00023034"/>
    </source>
</evidence>
<dbReference type="GeneID" id="102804227"/>
<evidence type="ECO:0000256" key="2">
    <source>
        <dbReference type="ARBA" id="ARBA00008124"/>
    </source>
</evidence>
<keyword evidence="6" id="KW-1133">Transmembrane helix</keyword>
<dbReference type="InterPro" id="IPR009729">
    <property type="entry name" value="Gal-3-0_sulfotransfrase"/>
</dbReference>
<comment type="similarity">
    <text evidence="2">Belongs to the galactose-3-O-sulfotransferase family.</text>
</comment>
<dbReference type="Proteomes" id="UP000694865">
    <property type="component" value="Unplaced"/>
</dbReference>
<dbReference type="PANTHER" id="PTHR14647:SF87">
    <property type="entry name" value="PUTATIVE-RELATED"/>
    <property type="match status" value="1"/>
</dbReference>
<evidence type="ECO:0000256" key="6">
    <source>
        <dbReference type="ARBA" id="ARBA00022989"/>
    </source>
</evidence>
<keyword evidence="4" id="KW-0812">Transmembrane</keyword>
<dbReference type="SUPFAM" id="SSF52540">
    <property type="entry name" value="P-loop containing nucleoside triphosphate hydrolases"/>
    <property type="match status" value="1"/>
</dbReference>
<keyword evidence="8" id="KW-0472">Membrane</keyword>
<evidence type="ECO:0000313" key="11">
    <source>
        <dbReference type="RefSeq" id="XP_006812500.1"/>
    </source>
</evidence>
<comment type="subcellular location">
    <subcellularLocation>
        <location evidence="1">Golgi apparatus membrane</location>
        <topology evidence="1">Single-pass type II membrane protein</topology>
    </subcellularLocation>
</comment>
<dbReference type="RefSeq" id="XP_006812500.1">
    <property type="nucleotide sequence ID" value="XM_006812437.1"/>
</dbReference>
<protein>
    <submittedName>
        <fullName evidence="11">Galactosylceramide sulfotransferase-like</fullName>
    </submittedName>
</protein>
<keyword evidence="3" id="KW-0808">Transferase</keyword>
<organism evidence="10 11">
    <name type="scientific">Saccoglossus kowalevskii</name>
    <name type="common">Acorn worm</name>
    <dbReference type="NCBI Taxonomy" id="10224"/>
    <lineage>
        <taxon>Eukaryota</taxon>
        <taxon>Metazoa</taxon>
        <taxon>Hemichordata</taxon>
        <taxon>Enteropneusta</taxon>
        <taxon>Harrimaniidae</taxon>
        <taxon>Saccoglossus</taxon>
    </lineage>
</organism>
<proteinExistence type="inferred from homology"/>
<accession>A0ABM0LXK9</accession>
<gene>
    <name evidence="11" type="primary">LOC102804227</name>
</gene>
<dbReference type="InterPro" id="IPR027417">
    <property type="entry name" value="P-loop_NTPase"/>
</dbReference>
<keyword evidence="10" id="KW-1185">Reference proteome</keyword>
<keyword evidence="5" id="KW-0735">Signal-anchor</keyword>